<dbReference type="OrthoDB" id="5850793at2759"/>
<evidence type="ECO:0000256" key="8">
    <source>
        <dbReference type="ARBA" id="ARBA00023242"/>
    </source>
</evidence>
<protein>
    <recommendedName>
        <fullName evidence="9">Nuclear receptor domain-containing protein</fullName>
    </recommendedName>
</protein>
<evidence type="ECO:0000256" key="4">
    <source>
        <dbReference type="ARBA" id="ARBA00023015"/>
    </source>
</evidence>
<keyword evidence="6" id="KW-0804">Transcription</keyword>
<accession>A0A814LBX4</accession>
<dbReference type="InterPro" id="IPR013088">
    <property type="entry name" value="Znf_NHR/GATA"/>
</dbReference>
<keyword evidence="8" id="KW-0539">Nucleus</keyword>
<gene>
    <name evidence="10" type="ORF">OXX778_LOCUS19336</name>
</gene>
<dbReference type="PROSITE" id="PS51030">
    <property type="entry name" value="NUCLEAR_REC_DBD_2"/>
    <property type="match status" value="1"/>
</dbReference>
<comment type="caution">
    <text evidence="10">The sequence shown here is derived from an EMBL/GenBank/DDBJ whole genome shotgun (WGS) entry which is preliminary data.</text>
</comment>
<evidence type="ECO:0000256" key="7">
    <source>
        <dbReference type="ARBA" id="ARBA00023170"/>
    </source>
</evidence>
<sequence>MHLIEMKDLFCEFVKEFDQTDFDKLMEFLEYVLTEYRRIPVKIKAFLKYPQETKKSLEDFLQLKEGEPRPLAIKPTEMPRQKRISLVQTISFNSKDDQIEINEQFKQVFQKEKQKSVPKNPYICPVCNTKPITTYYHGPGVCHPCRIFFITTYSRQKTLQKCATNGNCTRFFGQKQCQSCRLNRCIQVGMQWRGVKNKKTDIQNVETNHISSQQPTTSNQMALNEDKCVCCERTYNVSCRYGTKLCGTCSNWYCQMKNDSAKMNLIECKQKVQNLKNKCHLLKDFVPKQCTKCRFIKIQQFVKI</sequence>
<keyword evidence="11" id="KW-1185">Reference proteome</keyword>
<keyword evidence="3" id="KW-0862">Zinc</keyword>
<evidence type="ECO:0000313" key="11">
    <source>
        <dbReference type="Proteomes" id="UP000663879"/>
    </source>
</evidence>
<dbReference type="Proteomes" id="UP000663879">
    <property type="component" value="Unassembled WGS sequence"/>
</dbReference>
<feature type="domain" description="Nuclear receptor" evidence="9">
    <location>
        <begin position="121"/>
        <end position="197"/>
    </location>
</feature>
<dbReference type="SMART" id="SM00399">
    <property type="entry name" value="ZnF_C4"/>
    <property type="match status" value="1"/>
</dbReference>
<dbReference type="SUPFAM" id="SSF57716">
    <property type="entry name" value="Glucocorticoid receptor-like (DNA-binding domain)"/>
    <property type="match status" value="1"/>
</dbReference>
<keyword evidence="2" id="KW-0863">Zinc-finger</keyword>
<organism evidence="10 11">
    <name type="scientific">Brachionus calyciflorus</name>
    <dbReference type="NCBI Taxonomy" id="104777"/>
    <lineage>
        <taxon>Eukaryota</taxon>
        <taxon>Metazoa</taxon>
        <taxon>Spiralia</taxon>
        <taxon>Gnathifera</taxon>
        <taxon>Rotifera</taxon>
        <taxon>Eurotatoria</taxon>
        <taxon>Monogononta</taxon>
        <taxon>Pseudotrocha</taxon>
        <taxon>Ploima</taxon>
        <taxon>Brachionidae</taxon>
        <taxon>Brachionus</taxon>
    </lineage>
</organism>
<reference evidence="10" key="1">
    <citation type="submission" date="2021-02" db="EMBL/GenBank/DDBJ databases">
        <authorList>
            <person name="Nowell W R."/>
        </authorList>
    </citation>
    <scope>NUCLEOTIDE SEQUENCE</scope>
    <source>
        <strain evidence="10">Ploen Becks lab</strain>
    </source>
</reference>
<keyword evidence="5" id="KW-0238">DNA-binding</keyword>
<dbReference type="AlphaFoldDB" id="A0A814LBX4"/>
<dbReference type="InterPro" id="IPR001628">
    <property type="entry name" value="Znf_hrmn_rcpt"/>
</dbReference>
<keyword evidence="4" id="KW-0805">Transcription regulation</keyword>
<evidence type="ECO:0000256" key="6">
    <source>
        <dbReference type="ARBA" id="ARBA00023163"/>
    </source>
</evidence>
<dbReference type="GO" id="GO:0008270">
    <property type="term" value="F:zinc ion binding"/>
    <property type="evidence" value="ECO:0007669"/>
    <property type="project" value="UniProtKB-KW"/>
</dbReference>
<evidence type="ECO:0000313" key="10">
    <source>
        <dbReference type="EMBL" id="CAF1062193.1"/>
    </source>
</evidence>
<proteinExistence type="predicted"/>
<dbReference type="GO" id="GO:0043565">
    <property type="term" value="F:sequence-specific DNA binding"/>
    <property type="evidence" value="ECO:0007669"/>
    <property type="project" value="InterPro"/>
</dbReference>
<keyword evidence="1" id="KW-0479">Metal-binding</keyword>
<dbReference type="Pfam" id="PF00105">
    <property type="entry name" value="zf-C4"/>
    <property type="match status" value="1"/>
</dbReference>
<evidence type="ECO:0000256" key="5">
    <source>
        <dbReference type="ARBA" id="ARBA00023125"/>
    </source>
</evidence>
<dbReference type="Gene3D" id="3.30.50.10">
    <property type="entry name" value="Erythroid Transcription Factor GATA-1, subunit A"/>
    <property type="match status" value="1"/>
</dbReference>
<evidence type="ECO:0000256" key="2">
    <source>
        <dbReference type="ARBA" id="ARBA00022771"/>
    </source>
</evidence>
<evidence type="ECO:0000256" key="1">
    <source>
        <dbReference type="ARBA" id="ARBA00022723"/>
    </source>
</evidence>
<evidence type="ECO:0000259" key="9">
    <source>
        <dbReference type="PROSITE" id="PS51030"/>
    </source>
</evidence>
<dbReference type="GO" id="GO:0003700">
    <property type="term" value="F:DNA-binding transcription factor activity"/>
    <property type="evidence" value="ECO:0007669"/>
    <property type="project" value="InterPro"/>
</dbReference>
<keyword evidence="7" id="KW-0675">Receptor</keyword>
<dbReference type="EMBL" id="CAJNOC010005794">
    <property type="protein sequence ID" value="CAF1062193.1"/>
    <property type="molecule type" value="Genomic_DNA"/>
</dbReference>
<name>A0A814LBX4_9BILA</name>
<evidence type="ECO:0000256" key="3">
    <source>
        <dbReference type="ARBA" id="ARBA00022833"/>
    </source>
</evidence>